<keyword evidence="2" id="KW-0238">DNA-binding</keyword>
<dbReference type="SUPFAM" id="SSF46689">
    <property type="entry name" value="Homeodomain-like"/>
    <property type="match status" value="1"/>
</dbReference>
<feature type="domain" description="HTH araC/xylS-type" evidence="4">
    <location>
        <begin position="20"/>
        <end position="95"/>
    </location>
</feature>
<evidence type="ECO:0000256" key="3">
    <source>
        <dbReference type="ARBA" id="ARBA00023163"/>
    </source>
</evidence>
<protein>
    <submittedName>
        <fullName evidence="5">Helix-turn-helix domain-containing protein</fullName>
    </submittedName>
</protein>
<evidence type="ECO:0000256" key="1">
    <source>
        <dbReference type="ARBA" id="ARBA00023015"/>
    </source>
</evidence>
<accession>A0ABZ1C3M0</accession>
<keyword evidence="6" id="KW-1185">Reference proteome</keyword>
<proteinExistence type="predicted"/>
<keyword evidence="3" id="KW-0804">Transcription</keyword>
<dbReference type="Pfam" id="PF12833">
    <property type="entry name" value="HTH_18"/>
    <property type="match status" value="1"/>
</dbReference>
<dbReference type="Proteomes" id="UP001332192">
    <property type="component" value="Chromosome"/>
</dbReference>
<reference evidence="5 6" key="1">
    <citation type="journal article" date="2024" name="Front. Microbiol.">
        <title>Novel thermophilic genera Geochorda gen. nov. and Carboxydochorda gen. nov. from the deep terrestrial subsurface reveal the ecophysiological diversity in the class Limnochordia.</title>
        <authorList>
            <person name="Karnachuk O.V."/>
            <person name="Lukina A.P."/>
            <person name="Avakyan M.R."/>
            <person name="Kadnikov V.V."/>
            <person name="Begmatov S."/>
            <person name="Beletsky A.V."/>
            <person name="Vlasova K.G."/>
            <person name="Novikov A.A."/>
            <person name="Shcherbakova V.A."/>
            <person name="Mardanov A.V."/>
            <person name="Ravin N.V."/>
        </authorList>
    </citation>
    <scope>NUCLEOTIDE SEQUENCE [LARGE SCALE GENOMIC DNA]</scope>
    <source>
        <strain evidence="5 6">L945</strain>
    </source>
</reference>
<evidence type="ECO:0000313" key="5">
    <source>
        <dbReference type="EMBL" id="WRP18727.1"/>
    </source>
</evidence>
<keyword evidence="1" id="KW-0805">Transcription regulation</keyword>
<dbReference type="InterPro" id="IPR018060">
    <property type="entry name" value="HTH_AraC"/>
</dbReference>
<organism evidence="5 6">
    <name type="scientific">Carboxydichorda subterranea</name>
    <dbReference type="NCBI Taxonomy" id="3109565"/>
    <lineage>
        <taxon>Bacteria</taxon>
        <taxon>Bacillati</taxon>
        <taxon>Bacillota</taxon>
        <taxon>Limnochordia</taxon>
        <taxon>Limnochordales</taxon>
        <taxon>Geochordaceae</taxon>
        <taxon>Carboxydichorda</taxon>
    </lineage>
</organism>
<evidence type="ECO:0000313" key="6">
    <source>
        <dbReference type="Proteomes" id="UP001332192"/>
    </source>
</evidence>
<gene>
    <name evidence="5" type="ORF">U7230_06965</name>
</gene>
<dbReference type="PROSITE" id="PS01124">
    <property type="entry name" value="HTH_ARAC_FAMILY_2"/>
    <property type="match status" value="1"/>
</dbReference>
<dbReference type="InterPro" id="IPR050204">
    <property type="entry name" value="AraC_XylS_family_regulators"/>
</dbReference>
<dbReference type="SMART" id="SM00342">
    <property type="entry name" value="HTH_ARAC"/>
    <property type="match status" value="1"/>
</dbReference>
<sequence length="95" mass="10408">MTGDRCHLGLQRTEHIEVIASVVGEMRRQMSRALSLGDLADMARMSPFHFLRVFRAQTGITPRDFMAAIRMGEAKRLLLTTSLSVAGSSTSIATA</sequence>
<evidence type="ECO:0000259" key="4">
    <source>
        <dbReference type="PROSITE" id="PS01124"/>
    </source>
</evidence>
<dbReference type="Gene3D" id="1.10.10.60">
    <property type="entry name" value="Homeodomain-like"/>
    <property type="match status" value="1"/>
</dbReference>
<dbReference type="PANTHER" id="PTHR46796">
    <property type="entry name" value="HTH-TYPE TRANSCRIPTIONAL ACTIVATOR RHAS-RELATED"/>
    <property type="match status" value="1"/>
</dbReference>
<evidence type="ECO:0000256" key="2">
    <source>
        <dbReference type="ARBA" id="ARBA00023125"/>
    </source>
</evidence>
<dbReference type="RefSeq" id="WP_324718000.1">
    <property type="nucleotide sequence ID" value="NZ_CP141615.1"/>
</dbReference>
<name>A0ABZ1C3M0_9FIRM</name>
<dbReference type="EMBL" id="CP141615">
    <property type="protein sequence ID" value="WRP18727.1"/>
    <property type="molecule type" value="Genomic_DNA"/>
</dbReference>
<dbReference type="InterPro" id="IPR009057">
    <property type="entry name" value="Homeodomain-like_sf"/>
</dbReference>